<dbReference type="GO" id="GO:1902201">
    <property type="term" value="P:negative regulation of bacterial-type flagellum-dependent cell motility"/>
    <property type="evidence" value="ECO:0007669"/>
    <property type="project" value="TreeGrafter"/>
</dbReference>
<dbReference type="SMART" id="SM00267">
    <property type="entry name" value="GGDEF"/>
    <property type="match status" value="1"/>
</dbReference>
<organism evidence="6 7">
    <name type="scientific">Pararobbsia alpina</name>
    <dbReference type="NCBI Taxonomy" id="621374"/>
    <lineage>
        <taxon>Bacteria</taxon>
        <taxon>Pseudomonadati</taxon>
        <taxon>Pseudomonadota</taxon>
        <taxon>Betaproteobacteria</taxon>
        <taxon>Burkholderiales</taxon>
        <taxon>Burkholderiaceae</taxon>
        <taxon>Pararobbsia</taxon>
    </lineage>
</organism>
<dbReference type="InterPro" id="IPR043128">
    <property type="entry name" value="Rev_trsase/Diguanyl_cyclase"/>
</dbReference>
<name>A0A6S7BHR3_9BURK</name>
<dbReference type="Gene3D" id="3.30.70.270">
    <property type="match status" value="1"/>
</dbReference>
<evidence type="ECO:0000313" key="7">
    <source>
        <dbReference type="Proteomes" id="UP000494115"/>
    </source>
</evidence>
<feature type="transmembrane region" description="Helical" evidence="4">
    <location>
        <begin position="38"/>
        <end position="58"/>
    </location>
</feature>
<evidence type="ECO:0000313" key="6">
    <source>
        <dbReference type="EMBL" id="CAB3799948.1"/>
    </source>
</evidence>
<dbReference type="CDD" id="cd01949">
    <property type="entry name" value="GGDEF"/>
    <property type="match status" value="1"/>
</dbReference>
<evidence type="ECO:0000256" key="4">
    <source>
        <dbReference type="SAM" id="Phobius"/>
    </source>
</evidence>
<dbReference type="PANTHER" id="PTHR45138:SF9">
    <property type="entry name" value="DIGUANYLATE CYCLASE DGCM-RELATED"/>
    <property type="match status" value="1"/>
</dbReference>
<feature type="transmembrane region" description="Helical" evidence="4">
    <location>
        <begin position="95"/>
        <end position="117"/>
    </location>
</feature>
<evidence type="ECO:0000259" key="5">
    <source>
        <dbReference type="PROSITE" id="PS50887"/>
    </source>
</evidence>
<dbReference type="Proteomes" id="UP000494115">
    <property type="component" value="Unassembled WGS sequence"/>
</dbReference>
<evidence type="ECO:0000256" key="1">
    <source>
        <dbReference type="ARBA" id="ARBA00012528"/>
    </source>
</evidence>
<dbReference type="AlphaFoldDB" id="A0A6S7BHR3"/>
<comment type="catalytic activity">
    <reaction evidence="2">
        <text>2 GTP = 3',3'-c-di-GMP + 2 diphosphate</text>
        <dbReference type="Rhea" id="RHEA:24898"/>
        <dbReference type="ChEBI" id="CHEBI:33019"/>
        <dbReference type="ChEBI" id="CHEBI:37565"/>
        <dbReference type="ChEBI" id="CHEBI:58805"/>
        <dbReference type="EC" id="2.7.7.65"/>
    </reaction>
</comment>
<proteinExistence type="predicted"/>
<dbReference type="EC" id="2.7.7.65" evidence="1"/>
<keyword evidence="7" id="KW-1185">Reference proteome</keyword>
<evidence type="ECO:0000256" key="3">
    <source>
        <dbReference type="SAM" id="MobiDB-lite"/>
    </source>
</evidence>
<reference evidence="6 7" key="1">
    <citation type="submission" date="2020-04" db="EMBL/GenBank/DDBJ databases">
        <authorList>
            <person name="De Canck E."/>
        </authorList>
    </citation>
    <scope>NUCLEOTIDE SEQUENCE [LARGE SCALE GENOMIC DNA]</scope>
    <source>
        <strain evidence="6 7">LMG 28138</strain>
    </source>
</reference>
<dbReference type="SUPFAM" id="SSF55073">
    <property type="entry name" value="Nucleotide cyclase"/>
    <property type="match status" value="1"/>
</dbReference>
<dbReference type="InterPro" id="IPR050469">
    <property type="entry name" value="Diguanylate_Cyclase"/>
</dbReference>
<accession>A0A6S7BHR3</accession>
<evidence type="ECO:0000256" key="2">
    <source>
        <dbReference type="ARBA" id="ARBA00034247"/>
    </source>
</evidence>
<feature type="transmembrane region" description="Helical" evidence="4">
    <location>
        <begin position="123"/>
        <end position="142"/>
    </location>
</feature>
<sequence>MIAIDLRTVVLMSSVMPGMMSAVLYFMRRGFPSNIRGLGYWAAGSLVISVAAVLLALRGTVPDGVSIVFANACVLTGVGLWLIGSDQFVARKPSWALVVGAVILGTACLAWLLWVRPSYTGRLIWMSAILAVLYGVAGGRLLRHGGRNTAFLGAMFLIQATSAAVRCVTSFVSSLASTGYFVSDLIQTLYFGVSELMTLMVTVGFVMAATSRLRLQLEQQSATDHLTGLLNRRAFANVHGIEHQRIKQLGDTLALLIIDLDHFKDINDRHGHGMGDRVLVDFSERIASRLAAPGYFARLGGEEFAVLLPGADATAAYVQADRIRRLVEQRANAALPPYTCSIGIACLPGFDATLERLSHVADAALYRAKSGGRNRIEPPDPRVPADSVNPPREPI</sequence>
<dbReference type="GO" id="GO:0043709">
    <property type="term" value="P:cell adhesion involved in single-species biofilm formation"/>
    <property type="evidence" value="ECO:0007669"/>
    <property type="project" value="TreeGrafter"/>
</dbReference>
<dbReference type="PANTHER" id="PTHR45138">
    <property type="entry name" value="REGULATORY COMPONENTS OF SENSORY TRANSDUCTION SYSTEM"/>
    <property type="match status" value="1"/>
</dbReference>
<feature type="transmembrane region" description="Helical" evidence="4">
    <location>
        <begin position="64"/>
        <end position="83"/>
    </location>
</feature>
<gene>
    <name evidence="6" type="ORF">LMG28138_04769</name>
</gene>
<dbReference type="InterPro" id="IPR000160">
    <property type="entry name" value="GGDEF_dom"/>
</dbReference>
<keyword evidence="4" id="KW-1133">Transmembrane helix</keyword>
<keyword evidence="4" id="KW-0472">Membrane</keyword>
<protein>
    <recommendedName>
        <fullName evidence="1">diguanylate cyclase</fullName>
        <ecNumber evidence="1">2.7.7.65</ecNumber>
    </recommendedName>
</protein>
<dbReference type="GO" id="GO:0005886">
    <property type="term" value="C:plasma membrane"/>
    <property type="evidence" value="ECO:0007669"/>
    <property type="project" value="TreeGrafter"/>
</dbReference>
<dbReference type="GO" id="GO:0052621">
    <property type="term" value="F:diguanylate cyclase activity"/>
    <property type="evidence" value="ECO:0007669"/>
    <property type="project" value="UniProtKB-EC"/>
</dbReference>
<keyword evidence="4" id="KW-0812">Transmembrane</keyword>
<dbReference type="EMBL" id="CADIKM010000035">
    <property type="protein sequence ID" value="CAB3799948.1"/>
    <property type="molecule type" value="Genomic_DNA"/>
</dbReference>
<dbReference type="NCBIfam" id="TIGR00254">
    <property type="entry name" value="GGDEF"/>
    <property type="match status" value="1"/>
</dbReference>
<dbReference type="Pfam" id="PF00990">
    <property type="entry name" value="GGDEF"/>
    <property type="match status" value="1"/>
</dbReference>
<dbReference type="RefSeq" id="WP_175107391.1">
    <property type="nucleotide sequence ID" value="NZ_CADIKM010000035.1"/>
</dbReference>
<feature type="transmembrane region" description="Helical" evidence="4">
    <location>
        <begin position="6"/>
        <end position="26"/>
    </location>
</feature>
<feature type="region of interest" description="Disordered" evidence="3">
    <location>
        <begin position="371"/>
        <end position="395"/>
    </location>
</feature>
<dbReference type="FunFam" id="3.30.70.270:FF:000001">
    <property type="entry name" value="Diguanylate cyclase domain protein"/>
    <property type="match status" value="1"/>
</dbReference>
<dbReference type="InterPro" id="IPR029787">
    <property type="entry name" value="Nucleotide_cyclase"/>
</dbReference>
<feature type="transmembrane region" description="Helical" evidence="4">
    <location>
        <begin position="189"/>
        <end position="209"/>
    </location>
</feature>
<dbReference type="PROSITE" id="PS50887">
    <property type="entry name" value="GGDEF"/>
    <property type="match status" value="1"/>
</dbReference>
<feature type="domain" description="GGDEF" evidence="5">
    <location>
        <begin position="251"/>
        <end position="381"/>
    </location>
</feature>